<feature type="transmembrane region" description="Helical" evidence="1">
    <location>
        <begin position="79"/>
        <end position="97"/>
    </location>
</feature>
<feature type="transmembrane region" description="Helical" evidence="1">
    <location>
        <begin position="117"/>
        <end position="135"/>
    </location>
</feature>
<keyword evidence="1" id="KW-0812">Transmembrane</keyword>
<keyword evidence="3" id="KW-1185">Reference proteome</keyword>
<keyword evidence="1" id="KW-0472">Membrane</keyword>
<gene>
    <name evidence="2" type="ORF">CSUI_001701</name>
</gene>
<name>A0A2C6LC08_9APIC</name>
<feature type="non-terminal residue" evidence="2">
    <location>
        <position position="151"/>
    </location>
</feature>
<protein>
    <submittedName>
        <fullName evidence="2">Sodium hydrogen exchanger nhe2</fullName>
    </submittedName>
</protein>
<feature type="transmembrane region" description="Helical" evidence="1">
    <location>
        <begin position="48"/>
        <end position="72"/>
    </location>
</feature>
<dbReference type="AlphaFoldDB" id="A0A2C6LC08"/>
<dbReference type="VEuPathDB" id="ToxoDB:CSUI_001701"/>
<comment type="caution">
    <text evidence="2">The sequence shown here is derived from an EMBL/GenBank/DDBJ whole genome shotgun (WGS) entry which is preliminary data.</text>
</comment>
<dbReference type="EMBL" id="MIGC01000676">
    <property type="protein sequence ID" value="PHJ24446.1"/>
    <property type="molecule type" value="Genomic_DNA"/>
</dbReference>
<evidence type="ECO:0000313" key="2">
    <source>
        <dbReference type="EMBL" id="PHJ24446.1"/>
    </source>
</evidence>
<reference evidence="2 3" key="1">
    <citation type="journal article" date="2017" name="Int. J. Parasitol.">
        <title>The genome of the protozoan parasite Cystoisospora suis and a reverse vaccinology approach to identify vaccine candidates.</title>
        <authorList>
            <person name="Palmieri N."/>
            <person name="Shrestha A."/>
            <person name="Ruttkowski B."/>
            <person name="Beck T."/>
            <person name="Vogl C."/>
            <person name="Tomley F."/>
            <person name="Blake D.P."/>
            <person name="Joachim A."/>
        </authorList>
    </citation>
    <scope>NUCLEOTIDE SEQUENCE [LARGE SCALE GENOMIC DNA]</scope>
    <source>
        <strain evidence="2 3">Wien I</strain>
    </source>
</reference>
<organism evidence="2 3">
    <name type="scientific">Cystoisospora suis</name>
    <dbReference type="NCBI Taxonomy" id="483139"/>
    <lineage>
        <taxon>Eukaryota</taxon>
        <taxon>Sar</taxon>
        <taxon>Alveolata</taxon>
        <taxon>Apicomplexa</taxon>
        <taxon>Conoidasida</taxon>
        <taxon>Coccidia</taxon>
        <taxon>Eucoccidiorida</taxon>
        <taxon>Eimeriorina</taxon>
        <taxon>Sarcocystidae</taxon>
        <taxon>Cystoisospora</taxon>
    </lineage>
</organism>
<evidence type="ECO:0000256" key="1">
    <source>
        <dbReference type="SAM" id="Phobius"/>
    </source>
</evidence>
<keyword evidence="1" id="KW-1133">Transmembrane helix</keyword>
<dbReference type="Proteomes" id="UP000221165">
    <property type="component" value="Unassembled WGS sequence"/>
</dbReference>
<dbReference type="OrthoDB" id="441412at2759"/>
<dbReference type="GeneID" id="94425117"/>
<proteinExistence type="predicted"/>
<evidence type="ECO:0000313" key="3">
    <source>
        <dbReference type="Proteomes" id="UP000221165"/>
    </source>
</evidence>
<accession>A0A2C6LC08</accession>
<dbReference type="RefSeq" id="XP_067926119.1">
    <property type="nucleotide sequence ID" value="XM_068061906.1"/>
</dbReference>
<sequence length="151" mass="16349">MLTLFLMSEGDGGGGSPLGIEAQESPDLQSLASSSSQAAMESLHEHTVVMLIASIAFVYLLSAILTGLVGLLPKFRPPITIVLFLAGMSLEPVLRWMENRILLHGVQLIGNVDPFVIFFALLPMCLYESSAFVNFQMFKQVLPSSLLLAIP</sequence>